<dbReference type="GeneID" id="105269782"/>
<keyword evidence="2" id="KW-1185">Reference proteome</keyword>
<dbReference type="KEGG" id="fas:105269782"/>
<dbReference type="Gene3D" id="1.10.490.10">
    <property type="entry name" value="Globins"/>
    <property type="match status" value="1"/>
</dbReference>
<dbReference type="Proteomes" id="UP000694866">
    <property type="component" value="Unplaced"/>
</dbReference>
<reference evidence="3" key="1">
    <citation type="submission" date="2025-08" db="UniProtKB">
        <authorList>
            <consortium name="RefSeq"/>
        </authorList>
    </citation>
    <scope>IDENTIFICATION</scope>
    <source>
        <strain evidence="3">USDA-PBARC FA_bdor</strain>
        <tissue evidence="3">Whole organism</tissue>
    </source>
</reference>
<accession>A0A9R1TFW1</accession>
<dbReference type="InterPro" id="IPR044399">
    <property type="entry name" value="Mb-like_M"/>
</dbReference>
<protein>
    <submittedName>
        <fullName evidence="3">Uncharacterized protein isoform X1</fullName>
    </submittedName>
</protein>
<name>A0A9R1TFW1_9HYME</name>
<dbReference type="InterPro" id="IPR009050">
    <property type="entry name" value="Globin-like_sf"/>
</dbReference>
<evidence type="ECO:0000256" key="1">
    <source>
        <dbReference type="SAM" id="MobiDB-lite"/>
    </source>
</evidence>
<dbReference type="GO" id="GO:0019825">
    <property type="term" value="F:oxygen binding"/>
    <property type="evidence" value="ECO:0007669"/>
    <property type="project" value="InterPro"/>
</dbReference>
<evidence type="ECO:0000313" key="2">
    <source>
        <dbReference type="Proteomes" id="UP000694866"/>
    </source>
</evidence>
<dbReference type="OrthoDB" id="7687280at2759"/>
<dbReference type="GO" id="GO:0020037">
    <property type="term" value="F:heme binding"/>
    <property type="evidence" value="ECO:0007669"/>
    <property type="project" value="InterPro"/>
</dbReference>
<proteinExistence type="predicted"/>
<dbReference type="RefSeq" id="XP_011308605.1">
    <property type="nucleotide sequence ID" value="XM_011310303.1"/>
</dbReference>
<dbReference type="AlphaFoldDB" id="A0A9R1TFW1"/>
<feature type="region of interest" description="Disordered" evidence="1">
    <location>
        <begin position="300"/>
        <end position="324"/>
    </location>
</feature>
<dbReference type="InterPro" id="IPR012292">
    <property type="entry name" value="Globin/Proto"/>
</dbReference>
<evidence type="ECO:0000313" key="3">
    <source>
        <dbReference type="RefSeq" id="XP_011308605.1"/>
    </source>
</evidence>
<dbReference type="CDD" id="cd01040">
    <property type="entry name" value="Mb-like"/>
    <property type="match status" value="1"/>
</dbReference>
<dbReference type="SUPFAM" id="SSF46458">
    <property type="entry name" value="Globin-like"/>
    <property type="match status" value="1"/>
</dbReference>
<sequence>MGNKSHRGNDGHTVMKQIWSGIEKNPQYHANLFFIGFCKTNPQYSRYFTTDPDIPLSIDARTSAKFRLIMEALGYLLLDTYNKPNQLEYITGYIAMIHKDMELISADMFNFGASLVHYLTITFPQSMSPNCQSIVSGYIHNILDGISRKLEDFRETDIRTNITGNSDDIPLKWKICLKSRGRLRWRSKSASIYGHTVDYWMERKRKWDERLESWRCHDHGTTTKIEVSPSEDIPRVKIGEATVEDIGSHADQFLKSYGVIEEIKRTSCESRRRRPTLMTKKSGEMQYKVVETMINAVKSDRERDSIITNSTARQRRRERQLGSP</sequence>
<organism evidence="2 3">
    <name type="scientific">Fopius arisanus</name>
    <dbReference type="NCBI Taxonomy" id="64838"/>
    <lineage>
        <taxon>Eukaryota</taxon>
        <taxon>Metazoa</taxon>
        <taxon>Ecdysozoa</taxon>
        <taxon>Arthropoda</taxon>
        <taxon>Hexapoda</taxon>
        <taxon>Insecta</taxon>
        <taxon>Pterygota</taxon>
        <taxon>Neoptera</taxon>
        <taxon>Endopterygota</taxon>
        <taxon>Hymenoptera</taxon>
        <taxon>Apocrita</taxon>
        <taxon>Ichneumonoidea</taxon>
        <taxon>Braconidae</taxon>
        <taxon>Opiinae</taxon>
        <taxon>Fopius</taxon>
    </lineage>
</organism>
<gene>
    <name evidence="3" type="primary">LOC105269782</name>
</gene>